<dbReference type="eggNOG" id="COG2204">
    <property type="taxonomic scope" value="Bacteria"/>
</dbReference>
<dbReference type="GO" id="GO:0043565">
    <property type="term" value="F:sequence-specific DNA binding"/>
    <property type="evidence" value="ECO:0007669"/>
    <property type="project" value="InterPro"/>
</dbReference>
<dbReference type="InterPro" id="IPR025944">
    <property type="entry name" value="Sigma_54_int_dom_CS"/>
</dbReference>
<dbReference type="PROSITE" id="PS00688">
    <property type="entry name" value="SIGMA54_INTERACT_3"/>
    <property type="match status" value="1"/>
</dbReference>
<dbReference type="InterPro" id="IPR058031">
    <property type="entry name" value="AAA_lid_NorR"/>
</dbReference>
<proteinExistence type="predicted"/>
<keyword evidence="5" id="KW-0804">Transcription</keyword>
<evidence type="ECO:0000256" key="1">
    <source>
        <dbReference type="ARBA" id="ARBA00022741"/>
    </source>
</evidence>
<dbReference type="Gene3D" id="3.40.50.300">
    <property type="entry name" value="P-loop containing nucleotide triphosphate hydrolases"/>
    <property type="match status" value="1"/>
</dbReference>
<dbReference type="Pfam" id="PF02954">
    <property type="entry name" value="HTH_8"/>
    <property type="match status" value="1"/>
</dbReference>
<evidence type="ECO:0000256" key="2">
    <source>
        <dbReference type="ARBA" id="ARBA00022840"/>
    </source>
</evidence>
<dbReference type="EMBL" id="CP003390">
    <property type="protein sequence ID" value="AFI83542.1"/>
    <property type="molecule type" value="Genomic_DNA"/>
</dbReference>
<protein>
    <submittedName>
        <fullName evidence="6">Sigma54 specific transcriptional regulator, Fis family</fullName>
    </submittedName>
</protein>
<dbReference type="InterPro" id="IPR003593">
    <property type="entry name" value="AAA+_ATPase"/>
</dbReference>
<evidence type="ECO:0000313" key="6">
    <source>
        <dbReference type="EMBL" id="AFI83542.1"/>
    </source>
</evidence>
<dbReference type="KEGG" id="mej:Q7A_696"/>
<dbReference type="CDD" id="cd00009">
    <property type="entry name" value="AAA"/>
    <property type="match status" value="1"/>
</dbReference>
<dbReference type="HOGENOM" id="CLU_000445_0_7_6"/>
<dbReference type="InterPro" id="IPR002197">
    <property type="entry name" value="HTH_Fis"/>
</dbReference>
<keyword evidence="1" id="KW-0547">Nucleotide-binding</keyword>
<organism evidence="6 7">
    <name type="scientific">Methylophaga nitratireducenticrescens</name>
    <dbReference type="NCBI Taxonomy" id="754476"/>
    <lineage>
        <taxon>Bacteria</taxon>
        <taxon>Pseudomonadati</taxon>
        <taxon>Pseudomonadota</taxon>
        <taxon>Gammaproteobacteria</taxon>
        <taxon>Thiotrichales</taxon>
        <taxon>Piscirickettsiaceae</taxon>
        <taxon>Methylophaga</taxon>
    </lineage>
</organism>
<dbReference type="PROSITE" id="PS50045">
    <property type="entry name" value="SIGMA54_INTERACT_4"/>
    <property type="match status" value="1"/>
</dbReference>
<dbReference type="SUPFAM" id="SSF52540">
    <property type="entry name" value="P-loop containing nucleoside triphosphate hydrolases"/>
    <property type="match status" value="1"/>
</dbReference>
<dbReference type="RefSeq" id="WP_014705917.1">
    <property type="nucleotide sequence ID" value="NC_017857.3"/>
</dbReference>
<reference evidence="6 7" key="1">
    <citation type="journal article" date="2012" name="J. Bacteriol.">
        <title>Complete genome sequences of Methylophaga sp. strain JAM1 and Methylophaga sp. strain JAM7.</title>
        <authorList>
            <person name="Villeneuve C."/>
            <person name="Martineau C."/>
            <person name="Mauffrey F."/>
            <person name="Villemur R."/>
        </authorList>
    </citation>
    <scope>NUCLEOTIDE SEQUENCE [LARGE SCALE GENOMIC DNA]</scope>
    <source>
        <strain evidence="6 7">JAM1</strain>
    </source>
</reference>
<dbReference type="PATRIC" id="fig|754476.3.peg.686"/>
<keyword evidence="7" id="KW-1185">Reference proteome</keyword>
<keyword evidence="4" id="KW-0238">DNA-binding</keyword>
<reference evidence="6 7" key="2">
    <citation type="journal article" date="2013" name="Int. J. Syst. Evol. Microbiol.">
        <title>Methylophaga nitratireducenticrescens sp. nov. and Methylophaga frappieri sp. nov., isolated from the biofilm of the methanol-fed denitrification system treating the seawater at the Montreal Biodome.</title>
        <authorList>
            <person name="Villeneuve C."/>
            <person name="Martineau C."/>
            <person name="Mauffrey F."/>
            <person name="Villemur R."/>
        </authorList>
    </citation>
    <scope>NUCLEOTIDE SEQUENCE [LARGE SCALE GENOMIC DNA]</scope>
    <source>
        <strain evidence="6 7">JAM1</strain>
    </source>
</reference>
<evidence type="ECO:0000256" key="3">
    <source>
        <dbReference type="ARBA" id="ARBA00023015"/>
    </source>
</evidence>
<keyword evidence="2" id="KW-0067">ATP-binding</keyword>
<sequence>MTEQDYEADLVIFAPQKATESDYKLFETHPLQNTADWILLSDGLPNKWLDLMMSKGVAYHFRQMSDFTPLIEVAQEFATEFKQLKKNRHTATLTSTLDQYGSLLGSSAVMHKLYRLIRRVSQTDANVFLIGESGCGKEVAAKTIHEQSERANEPMVCVNCAALSADLVESELFGHEKGAFTGAVNQHIGFFEQGGNGILLLDEITEMPLPLQGKLLRVLESGEFRRVGSDIVRQSKVRIIAATNRDPEEAIEAGFLREDLYFRLAHFPIKLPPLRQRGNDVIELAKHFLAYRNEATGSGKVFSDEVLEIFAQYNWPGNVRELKHCVERAHILAEEVITVTDLPDFGSNSLINENGIKPGTSIKDAEKTLIFSTLEACKQNKTQAAKQLGITVKTLYNKLDQYVQLDHL</sequence>
<dbReference type="PRINTS" id="PR01590">
    <property type="entry name" value="HTHFIS"/>
</dbReference>
<evidence type="ECO:0000256" key="4">
    <source>
        <dbReference type="ARBA" id="ARBA00023125"/>
    </source>
</evidence>
<dbReference type="PANTHER" id="PTHR32071:SF117">
    <property type="entry name" value="PTS-DEPENDENT DIHYDROXYACETONE KINASE OPERON REGULATORY PROTEIN-RELATED"/>
    <property type="match status" value="1"/>
</dbReference>
<dbReference type="SUPFAM" id="SSF46689">
    <property type="entry name" value="Homeodomain-like"/>
    <property type="match status" value="1"/>
</dbReference>
<dbReference type="InterPro" id="IPR027417">
    <property type="entry name" value="P-loop_NTPase"/>
</dbReference>
<dbReference type="Gene3D" id="1.10.8.60">
    <property type="match status" value="1"/>
</dbReference>
<dbReference type="SMART" id="SM00382">
    <property type="entry name" value="AAA"/>
    <property type="match status" value="1"/>
</dbReference>
<dbReference type="Gene3D" id="1.10.10.60">
    <property type="entry name" value="Homeodomain-like"/>
    <property type="match status" value="1"/>
</dbReference>
<evidence type="ECO:0000313" key="7">
    <source>
        <dbReference type="Proteomes" id="UP000009144"/>
    </source>
</evidence>
<dbReference type="Pfam" id="PF25601">
    <property type="entry name" value="AAA_lid_14"/>
    <property type="match status" value="1"/>
</dbReference>
<accession>I1XGM3</accession>
<dbReference type="Pfam" id="PF00158">
    <property type="entry name" value="Sigma54_activat"/>
    <property type="match status" value="1"/>
</dbReference>
<dbReference type="FunFam" id="3.40.50.300:FF:000006">
    <property type="entry name" value="DNA-binding transcriptional regulator NtrC"/>
    <property type="match status" value="1"/>
</dbReference>
<dbReference type="GO" id="GO:0006355">
    <property type="term" value="P:regulation of DNA-templated transcription"/>
    <property type="evidence" value="ECO:0007669"/>
    <property type="project" value="InterPro"/>
</dbReference>
<dbReference type="InterPro" id="IPR002078">
    <property type="entry name" value="Sigma_54_int"/>
</dbReference>
<dbReference type="GO" id="GO:0005524">
    <property type="term" value="F:ATP binding"/>
    <property type="evidence" value="ECO:0007669"/>
    <property type="project" value="UniProtKB-KW"/>
</dbReference>
<dbReference type="Proteomes" id="UP000009144">
    <property type="component" value="Chromosome"/>
</dbReference>
<name>I1XGM3_METNJ</name>
<dbReference type="STRING" id="754476.Q7A_696"/>
<dbReference type="InterPro" id="IPR009057">
    <property type="entry name" value="Homeodomain-like_sf"/>
</dbReference>
<evidence type="ECO:0000256" key="5">
    <source>
        <dbReference type="ARBA" id="ARBA00023163"/>
    </source>
</evidence>
<keyword evidence="3" id="KW-0805">Transcription regulation</keyword>
<gene>
    <name evidence="6" type="ordered locus">Q7A_696</name>
</gene>
<dbReference type="PANTHER" id="PTHR32071">
    <property type="entry name" value="TRANSCRIPTIONAL REGULATORY PROTEIN"/>
    <property type="match status" value="1"/>
</dbReference>
<dbReference type="AlphaFoldDB" id="I1XGM3"/>